<name>A0A0F9DUU7_9ZZZZ</name>
<dbReference type="EMBL" id="LAZR01030132">
    <property type="protein sequence ID" value="KKL57536.1"/>
    <property type="molecule type" value="Genomic_DNA"/>
</dbReference>
<dbReference type="AlphaFoldDB" id="A0A0F9DUU7"/>
<gene>
    <name evidence="1" type="ORF">LCGC14_2234430</name>
</gene>
<proteinExistence type="predicted"/>
<feature type="non-terminal residue" evidence="1">
    <location>
        <position position="1"/>
    </location>
</feature>
<organism evidence="1">
    <name type="scientific">marine sediment metagenome</name>
    <dbReference type="NCBI Taxonomy" id="412755"/>
    <lineage>
        <taxon>unclassified sequences</taxon>
        <taxon>metagenomes</taxon>
        <taxon>ecological metagenomes</taxon>
    </lineage>
</organism>
<comment type="caution">
    <text evidence="1">The sequence shown here is derived from an EMBL/GenBank/DDBJ whole genome shotgun (WGS) entry which is preliminary data.</text>
</comment>
<evidence type="ECO:0000313" key="1">
    <source>
        <dbReference type="EMBL" id="KKL57536.1"/>
    </source>
</evidence>
<reference evidence="1" key="1">
    <citation type="journal article" date="2015" name="Nature">
        <title>Complex archaea that bridge the gap between prokaryotes and eukaryotes.</title>
        <authorList>
            <person name="Spang A."/>
            <person name="Saw J.H."/>
            <person name="Jorgensen S.L."/>
            <person name="Zaremba-Niedzwiedzka K."/>
            <person name="Martijn J."/>
            <person name="Lind A.E."/>
            <person name="van Eijk R."/>
            <person name="Schleper C."/>
            <person name="Guy L."/>
            <person name="Ettema T.J."/>
        </authorList>
    </citation>
    <scope>NUCLEOTIDE SEQUENCE</scope>
</reference>
<sequence>ASQIAAYINNGEELEFNIEGENPEIVSQIRQGEYLAMYIETNIKNIESLDSLTIEFYDEDGYIMNDPVDYTETITREELIMQDNTIRINLPTDANTLKTIRFDPTFTTNKEYSDDNTHGISQMQTIQWDSNYVSFMDDDKEYMQVELEYDLMSEIDGLELAYIYNDELQYLTFPEDTSLSSTVEDYGTGIDTYMLHIPKTYLHPETSEPTSFQEEQIIMIRYNSPVKKGIAIGIGRMYFENKGYNYVGHSDLPKAEFLLVNVEKQKEYNLMSNDDFAELYSEFITDYYYQAPLSLTPFDTEYNGRYKTVKIDLDLTSLYSSTGSDILDFSYLIFSVPNPSYELTVSEVLILEEAYEPTIEHVSTDSRVWQYTELEMFTASVTPESDSYQLVLEDVPTFYPELNWLDYLNIFDEDGNYYTAGLTGNDHQLHYEPSSDTFTWNPSFNQFPEYFGMEFEEPLMIEPNKILYFAYTTDTSWTEPIRLDIENVDLNSIRMIYDYNYLLKPEHYDWYSQQFNVKHSYESIAYSFKEEPEYEVIQYYYEDFVVYENTDTYTHTFDIGDLSFEDDFINVEVYKIIGLTPTLESEILTDNVADYSYVFDKATKELTI</sequence>
<protein>
    <submittedName>
        <fullName evidence="1">Uncharacterized protein</fullName>
    </submittedName>
</protein>
<accession>A0A0F9DUU7</accession>
<feature type="non-terminal residue" evidence="1">
    <location>
        <position position="608"/>
    </location>
</feature>